<dbReference type="InterPro" id="IPR003148">
    <property type="entry name" value="RCK_N"/>
</dbReference>
<dbReference type="GO" id="GO:0005886">
    <property type="term" value="C:plasma membrane"/>
    <property type="evidence" value="ECO:0007669"/>
    <property type="project" value="UniProtKB-SubCell"/>
</dbReference>
<dbReference type="PANTHER" id="PTHR32507:SF0">
    <property type="entry name" value="NA(+)_H(+) ANTIPORTER 2-RELATED"/>
    <property type="match status" value="1"/>
</dbReference>
<dbReference type="InterPro" id="IPR038770">
    <property type="entry name" value="Na+/solute_symporter_sf"/>
</dbReference>
<dbReference type="GO" id="GO:0015297">
    <property type="term" value="F:antiporter activity"/>
    <property type="evidence" value="ECO:0007669"/>
    <property type="project" value="UniProtKB-KW"/>
</dbReference>
<dbReference type="Pfam" id="PF00999">
    <property type="entry name" value="Na_H_Exchanger"/>
    <property type="match status" value="1"/>
</dbReference>
<keyword evidence="5 9" id="KW-0812">Transmembrane</keyword>
<proteinExistence type="predicted"/>
<keyword evidence="6 9" id="KW-1133">Transmembrane helix</keyword>
<reference evidence="13" key="1">
    <citation type="submission" date="2016-10" db="EMBL/GenBank/DDBJ databases">
        <authorList>
            <person name="Varghese N."/>
            <person name="Submissions S."/>
        </authorList>
    </citation>
    <scope>NUCLEOTIDE SEQUENCE [LARGE SCALE GENOMIC DNA]</scope>
    <source>
        <strain evidence="13">DSM 15363</strain>
    </source>
</reference>
<feature type="transmembrane region" description="Helical" evidence="9">
    <location>
        <begin position="160"/>
        <end position="182"/>
    </location>
</feature>
<feature type="transmembrane region" description="Helical" evidence="9">
    <location>
        <begin position="99"/>
        <end position="122"/>
    </location>
</feature>
<evidence type="ECO:0000256" key="4">
    <source>
        <dbReference type="ARBA" id="ARBA00022475"/>
    </source>
</evidence>
<dbReference type="Proteomes" id="UP000199492">
    <property type="component" value="Unassembled WGS sequence"/>
</dbReference>
<dbReference type="InterPro" id="IPR036291">
    <property type="entry name" value="NAD(P)-bd_dom_sf"/>
</dbReference>
<sequence>MLELAGIIILGILAQWVAWKFKIPAILPLILIGLLVGPIAAEFLSEDKTKWIEPIWNGTKGLFPGDSLYYFVSLAISIILFEGGLTLKRAEIKNVGPVITKLITVGSAITFFGAGIVARYTFNLSWDLSFLFAGLIIVTGPTVITPILRNIPLKKDVSTVLKWEGILIDPIGALVAVLVFEFISVGGDSGFTKTALMEFGKIVLFGTTFGFTFAHALAFAINKKLIPHYLLNVVSLSTVLLVFVESELFAHESGLLAVVVMGMVLGNSKLDNLKELLYFKESLSVLLISILFILLAANIDIEDLLLLYTWDTAILFAIVVFVIRPLAVFVSTQGSKLNLNEKLFISWVGPRGIVAAGIASLFGSKLMRQGVEGAEYITPLVFMIVLGTVLLNATTARLFARLVGVFLTKSNGILIVGASKLPRLLGHYLVNNGRHVVLIDSNQNNIDKANELGLDALNSNIYSDTLSDNIELNDVGYIMAMTGNSDINAYVIEKFSKEFGENGSYRLVTSDEMNFPEKSPVEGLFSPTDDYINLMEVTRKYPAIQEIDIDDAAHYESLIEMASKDKYTIPLFIKDDEGELHIISVHQTKTEAIGQGFKLVYLGKPFDVEKVANEDN</sequence>
<feature type="domain" description="RCK N-terminal" evidence="11">
    <location>
        <begin position="413"/>
        <end position="498"/>
    </location>
</feature>
<name>A0A1G7WYZ9_9FLAO</name>
<keyword evidence="4" id="KW-1003">Cell membrane</keyword>
<dbReference type="STRING" id="262004.SAMN04489796_101540"/>
<feature type="transmembrane region" description="Helical" evidence="9">
    <location>
        <begin position="343"/>
        <end position="364"/>
    </location>
</feature>
<dbReference type="AlphaFoldDB" id="A0A1G7WYZ9"/>
<evidence type="ECO:0000313" key="13">
    <source>
        <dbReference type="Proteomes" id="UP000199492"/>
    </source>
</evidence>
<keyword evidence="7" id="KW-0406">Ion transport</keyword>
<evidence type="ECO:0000256" key="3">
    <source>
        <dbReference type="ARBA" id="ARBA00022449"/>
    </source>
</evidence>
<evidence type="ECO:0000259" key="10">
    <source>
        <dbReference type="Pfam" id="PF00999"/>
    </source>
</evidence>
<evidence type="ECO:0000313" key="12">
    <source>
        <dbReference type="EMBL" id="SDG77143.1"/>
    </source>
</evidence>
<protein>
    <submittedName>
        <fullName evidence="12">NhaP-type Na+/H+ or K+/H+ antiporter</fullName>
    </submittedName>
</protein>
<evidence type="ECO:0000256" key="7">
    <source>
        <dbReference type="ARBA" id="ARBA00023065"/>
    </source>
</evidence>
<evidence type="ECO:0000256" key="6">
    <source>
        <dbReference type="ARBA" id="ARBA00022989"/>
    </source>
</evidence>
<feature type="transmembrane region" description="Helical" evidence="9">
    <location>
        <begin position="202"/>
        <end position="221"/>
    </location>
</feature>
<feature type="transmembrane region" description="Helical" evidence="9">
    <location>
        <begin position="313"/>
        <end position="331"/>
    </location>
</feature>
<dbReference type="GO" id="GO:1902600">
    <property type="term" value="P:proton transmembrane transport"/>
    <property type="evidence" value="ECO:0007669"/>
    <property type="project" value="InterPro"/>
</dbReference>
<organism evidence="12 13">
    <name type="scientific">Winogradskyella thalassocola</name>
    <dbReference type="NCBI Taxonomy" id="262004"/>
    <lineage>
        <taxon>Bacteria</taxon>
        <taxon>Pseudomonadati</taxon>
        <taxon>Bacteroidota</taxon>
        <taxon>Flavobacteriia</taxon>
        <taxon>Flavobacteriales</taxon>
        <taxon>Flavobacteriaceae</taxon>
        <taxon>Winogradskyella</taxon>
    </lineage>
</organism>
<evidence type="ECO:0000256" key="8">
    <source>
        <dbReference type="ARBA" id="ARBA00023136"/>
    </source>
</evidence>
<keyword evidence="8 9" id="KW-0472">Membrane</keyword>
<feature type="transmembrane region" description="Helical" evidence="9">
    <location>
        <begin position="21"/>
        <end position="41"/>
    </location>
</feature>
<dbReference type="Gene3D" id="1.20.1530.20">
    <property type="match status" value="1"/>
</dbReference>
<feature type="transmembrane region" description="Helical" evidence="9">
    <location>
        <begin position="376"/>
        <end position="400"/>
    </location>
</feature>
<dbReference type="EMBL" id="FNCZ01000001">
    <property type="protein sequence ID" value="SDG77143.1"/>
    <property type="molecule type" value="Genomic_DNA"/>
</dbReference>
<dbReference type="OrthoDB" id="570124at2"/>
<feature type="transmembrane region" description="Helical" evidence="9">
    <location>
        <begin position="68"/>
        <end position="87"/>
    </location>
</feature>
<gene>
    <name evidence="12" type="ORF">SAMN04489796_101540</name>
</gene>
<feature type="domain" description="Cation/H+ exchanger transmembrane" evidence="10">
    <location>
        <begin position="12"/>
        <end position="397"/>
    </location>
</feature>
<evidence type="ECO:0000256" key="5">
    <source>
        <dbReference type="ARBA" id="ARBA00022692"/>
    </source>
</evidence>
<evidence type="ECO:0000256" key="2">
    <source>
        <dbReference type="ARBA" id="ARBA00022448"/>
    </source>
</evidence>
<keyword evidence="2" id="KW-0813">Transport</keyword>
<feature type="transmembrane region" description="Helical" evidence="9">
    <location>
        <begin position="128"/>
        <end position="148"/>
    </location>
</feature>
<evidence type="ECO:0000256" key="9">
    <source>
        <dbReference type="SAM" id="Phobius"/>
    </source>
</evidence>
<dbReference type="SUPFAM" id="SSF51735">
    <property type="entry name" value="NAD(P)-binding Rossmann-fold domains"/>
    <property type="match status" value="1"/>
</dbReference>
<feature type="transmembrane region" description="Helical" evidence="9">
    <location>
        <begin position="228"/>
        <end position="244"/>
    </location>
</feature>
<dbReference type="InterPro" id="IPR006153">
    <property type="entry name" value="Cation/H_exchanger_TM"/>
</dbReference>
<evidence type="ECO:0000259" key="11">
    <source>
        <dbReference type="Pfam" id="PF02254"/>
    </source>
</evidence>
<feature type="transmembrane region" description="Helical" evidence="9">
    <location>
        <begin position="282"/>
        <end position="301"/>
    </location>
</feature>
<dbReference type="Gene3D" id="3.40.50.720">
    <property type="entry name" value="NAD(P)-binding Rossmann-like Domain"/>
    <property type="match status" value="1"/>
</dbReference>
<accession>A0A1G7WYZ9</accession>
<keyword evidence="13" id="KW-1185">Reference proteome</keyword>
<dbReference type="PANTHER" id="PTHR32507">
    <property type="entry name" value="NA(+)/H(+) ANTIPORTER 1"/>
    <property type="match status" value="1"/>
</dbReference>
<keyword evidence="3" id="KW-0050">Antiport</keyword>
<comment type="subcellular location">
    <subcellularLocation>
        <location evidence="1">Cell membrane</location>
        <topology evidence="1">Multi-pass membrane protein</topology>
    </subcellularLocation>
</comment>
<dbReference type="GO" id="GO:0006813">
    <property type="term" value="P:potassium ion transport"/>
    <property type="evidence" value="ECO:0007669"/>
    <property type="project" value="InterPro"/>
</dbReference>
<dbReference type="Pfam" id="PF02254">
    <property type="entry name" value="TrkA_N"/>
    <property type="match status" value="1"/>
</dbReference>
<evidence type="ECO:0000256" key="1">
    <source>
        <dbReference type="ARBA" id="ARBA00004651"/>
    </source>
</evidence>
<dbReference type="RefSeq" id="WP_092466039.1">
    <property type="nucleotide sequence ID" value="NZ_FNCZ01000001.1"/>
</dbReference>